<dbReference type="InterPro" id="IPR003593">
    <property type="entry name" value="AAA+_ATPase"/>
</dbReference>
<evidence type="ECO:0000256" key="1">
    <source>
        <dbReference type="ARBA" id="ARBA00022448"/>
    </source>
</evidence>
<evidence type="ECO:0000259" key="7">
    <source>
        <dbReference type="PROSITE" id="PS50893"/>
    </source>
</evidence>
<keyword evidence="1" id="KW-0813">Transport</keyword>
<keyword evidence="5" id="KW-1278">Translocase</keyword>
<comment type="caution">
    <text evidence="8">The sequence shown here is derived from an EMBL/GenBank/DDBJ whole genome shotgun (WGS) entry which is preliminary data.</text>
</comment>
<organism evidence="8 9">
    <name type="scientific">Saccharopolyspora erythraea</name>
    <name type="common">Streptomyces erythraeus</name>
    <dbReference type="NCBI Taxonomy" id="1836"/>
    <lineage>
        <taxon>Bacteria</taxon>
        <taxon>Bacillati</taxon>
        <taxon>Actinomycetota</taxon>
        <taxon>Actinomycetes</taxon>
        <taxon>Pseudonocardiales</taxon>
        <taxon>Pseudonocardiaceae</taxon>
        <taxon>Saccharopolyspora</taxon>
    </lineage>
</organism>
<dbReference type="InterPro" id="IPR003439">
    <property type="entry name" value="ABC_transporter-like_ATP-bd"/>
</dbReference>
<name>A0ABN1CUE6_SACER</name>
<keyword evidence="6" id="KW-0472">Membrane</keyword>
<dbReference type="PROSITE" id="PS00211">
    <property type="entry name" value="ABC_TRANSPORTER_1"/>
    <property type="match status" value="1"/>
</dbReference>
<dbReference type="Gene3D" id="3.40.50.300">
    <property type="entry name" value="P-loop containing nucleotide triphosphate hydrolases"/>
    <property type="match status" value="1"/>
</dbReference>
<evidence type="ECO:0000256" key="5">
    <source>
        <dbReference type="ARBA" id="ARBA00022967"/>
    </source>
</evidence>
<dbReference type="InterPro" id="IPR050166">
    <property type="entry name" value="ABC_transporter_ATP-bind"/>
</dbReference>
<dbReference type="Pfam" id="PF00005">
    <property type="entry name" value="ABC_tran"/>
    <property type="match status" value="1"/>
</dbReference>
<dbReference type="EMBL" id="BAAAGS010000015">
    <property type="protein sequence ID" value="GAA0526473.1"/>
    <property type="molecule type" value="Genomic_DNA"/>
</dbReference>
<gene>
    <name evidence="8" type="ORF">GCM10009533_27240</name>
</gene>
<accession>A0ABN1CUE6</accession>
<evidence type="ECO:0000313" key="8">
    <source>
        <dbReference type="EMBL" id="GAA0526473.1"/>
    </source>
</evidence>
<dbReference type="PANTHER" id="PTHR42788">
    <property type="entry name" value="TAURINE IMPORT ATP-BINDING PROTEIN-RELATED"/>
    <property type="match status" value="1"/>
</dbReference>
<evidence type="ECO:0000313" key="9">
    <source>
        <dbReference type="Proteomes" id="UP001500729"/>
    </source>
</evidence>
<reference evidence="8 9" key="1">
    <citation type="journal article" date="2019" name="Int. J. Syst. Evol. Microbiol.">
        <title>The Global Catalogue of Microorganisms (GCM) 10K type strain sequencing project: providing services to taxonomists for standard genome sequencing and annotation.</title>
        <authorList>
            <consortium name="The Broad Institute Genomics Platform"/>
            <consortium name="The Broad Institute Genome Sequencing Center for Infectious Disease"/>
            <person name="Wu L."/>
            <person name="Ma J."/>
        </authorList>
    </citation>
    <scope>NUCLEOTIDE SEQUENCE [LARGE SCALE GENOMIC DNA]</scope>
    <source>
        <strain evidence="8 9">JCM 10303</strain>
    </source>
</reference>
<feature type="domain" description="ABC transporter" evidence="7">
    <location>
        <begin position="17"/>
        <end position="223"/>
    </location>
</feature>
<dbReference type="Proteomes" id="UP001500729">
    <property type="component" value="Unassembled WGS sequence"/>
</dbReference>
<evidence type="ECO:0000256" key="4">
    <source>
        <dbReference type="ARBA" id="ARBA00022840"/>
    </source>
</evidence>
<dbReference type="InterPro" id="IPR027417">
    <property type="entry name" value="P-loop_NTPase"/>
</dbReference>
<keyword evidence="3" id="KW-0547">Nucleotide-binding</keyword>
<proteinExistence type="predicted"/>
<dbReference type="PROSITE" id="PS50893">
    <property type="entry name" value="ABC_TRANSPORTER_2"/>
    <property type="match status" value="1"/>
</dbReference>
<protein>
    <recommendedName>
        <fullName evidence="7">ABC transporter domain-containing protein</fullName>
    </recommendedName>
</protein>
<evidence type="ECO:0000256" key="2">
    <source>
        <dbReference type="ARBA" id="ARBA00022475"/>
    </source>
</evidence>
<dbReference type="InterPro" id="IPR017871">
    <property type="entry name" value="ABC_transporter-like_CS"/>
</dbReference>
<evidence type="ECO:0000256" key="6">
    <source>
        <dbReference type="ARBA" id="ARBA00023136"/>
    </source>
</evidence>
<keyword evidence="2" id="KW-1003">Cell membrane</keyword>
<sequence length="223" mass="23388">MPAREGSPKQQDAETVLSLERVSVERGGRAVLSEVTAEVRGGEVLAVFGPSGAGKTSLLRVVAGLLAPSGGSVRTPPGRLGYAFAEHRLLPWRTVLQNVLIPLGRREGRTARERALSLLDEFGVGGTADRRPAELSGGMRQRVALVRALVVRPALLLADEPLSAVDRQARRSAAAAARRHLGGAAALWVTHDPEEAAAVAERALLIGTGGRARLVPTSRLGSA</sequence>
<dbReference type="RefSeq" id="WP_011873426.1">
    <property type="nucleotide sequence ID" value="NZ_BAAAGS010000015.1"/>
</dbReference>
<dbReference type="SUPFAM" id="SSF52540">
    <property type="entry name" value="P-loop containing nucleoside triphosphate hydrolases"/>
    <property type="match status" value="1"/>
</dbReference>
<keyword evidence="9" id="KW-1185">Reference proteome</keyword>
<dbReference type="PANTHER" id="PTHR42788:SF17">
    <property type="entry name" value="ALIPHATIC SULFONATES IMPORT ATP-BINDING PROTEIN SSUB"/>
    <property type="match status" value="1"/>
</dbReference>
<evidence type="ECO:0000256" key="3">
    <source>
        <dbReference type="ARBA" id="ARBA00022741"/>
    </source>
</evidence>
<dbReference type="SMART" id="SM00382">
    <property type="entry name" value="AAA"/>
    <property type="match status" value="1"/>
</dbReference>
<keyword evidence="4" id="KW-0067">ATP-binding</keyword>